<evidence type="ECO:0000313" key="1">
    <source>
        <dbReference type="EMBL" id="MBA0086605.1"/>
    </source>
</evidence>
<protein>
    <submittedName>
        <fullName evidence="1">Uncharacterized protein</fullName>
    </submittedName>
</protein>
<keyword evidence="2" id="KW-1185">Reference proteome</keyword>
<dbReference type="EMBL" id="JACDQQ010001597">
    <property type="protein sequence ID" value="MBA0086605.1"/>
    <property type="molecule type" value="Genomic_DNA"/>
</dbReference>
<comment type="caution">
    <text evidence="1">The sequence shown here is derived from an EMBL/GenBank/DDBJ whole genome shotgun (WGS) entry which is preliminary data.</text>
</comment>
<organism evidence="1 2">
    <name type="scientific">Candidatus Acidiferrum panamense</name>
    <dbReference type="NCBI Taxonomy" id="2741543"/>
    <lineage>
        <taxon>Bacteria</taxon>
        <taxon>Pseudomonadati</taxon>
        <taxon>Acidobacteriota</taxon>
        <taxon>Terriglobia</taxon>
        <taxon>Candidatus Acidiferrales</taxon>
        <taxon>Candidatus Acidiferrum</taxon>
    </lineage>
</organism>
<accession>A0A7V8NSU7</accession>
<name>A0A7V8NSU7_9BACT</name>
<dbReference type="AlphaFoldDB" id="A0A7V8NSU7"/>
<dbReference type="Proteomes" id="UP000567293">
    <property type="component" value="Unassembled WGS sequence"/>
</dbReference>
<proteinExistence type="predicted"/>
<gene>
    <name evidence="1" type="ORF">HRJ53_16615</name>
</gene>
<sequence>MIRLAHGWRLSAGGEISRALIREFIRPAIRAIPSEMAHQLGACRVLLVSELGGPRIASRWVSTGPGVEITVATEGRDPHDIALELLICFGQALWENLTPDQAKAYWLLLDAELRNNIPGEIDEEAVREKRALLASAISAASRRRLKRYGRASFAATAAEYVHCLWHDVHVIRGPEHLPAFEVRRRLELLARWFPPDREHPLYPKGGETSGG</sequence>
<evidence type="ECO:0000313" key="2">
    <source>
        <dbReference type="Proteomes" id="UP000567293"/>
    </source>
</evidence>
<reference evidence="1" key="1">
    <citation type="submission" date="2020-06" db="EMBL/GenBank/DDBJ databases">
        <title>Legume-microbial interactions unlock mineral nutrients during tropical forest succession.</title>
        <authorList>
            <person name="Epihov D.Z."/>
        </authorList>
    </citation>
    <scope>NUCLEOTIDE SEQUENCE [LARGE SCALE GENOMIC DNA]</scope>
    <source>
        <strain evidence="1">Pan2503</strain>
    </source>
</reference>